<dbReference type="OrthoDB" id="7063263at2"/>
<evidence type="ECO:0000313" key="2">
    <source>
        <dbReference type="Proteomes" id="UP000264492"/>
    </source>
</evidence>
<evidence type="ECO:0000313" key="1">
    <source>
        <dbReference type="EMBL" id="RDZ26020.1"/>
    </source>
</evidence>
<dbReference type="RefSeq" id="WP_115861913.1">
    <property type="nucleotide sequence ID" value="NZ_QTSU01000005.1"/>
</dbReference>
<organism evidence="1 2">
    <name type="scientific">Lysobacter silvisoli</name>
    <dbReference type="NCBI Taxonomy" id="2293254"/>
    <lineage>
        <taxon>Bacteria</taxon>
        <taxon>Pseudomonadati</taxon>
        <taxon>Pseudomonadota</taxon>
        <taxon>Gammaproteobacteria</taxon>
        <taxon>Lysobacterales</taxon>
        <taxon>Lysobacteraceae</taxon>
        <taxon>Lysobacter</taxon>
    </lineage>
</organism>
<dbReference type="PROSITE" id="PS51257">
    <property type="entry name" value="PROKAR_LIPOPROTEIN"/>
    <property type="match status" value="1"/>
</dbReference>
<evidence type="ECO:0008006" key="3">
    <source>
        <dbReference type="Google" id="ProtNLM"/>
    </source>
</evidence>
<gene>
    <name evidence="1" type="ORF">DX914_19360</name>
</gene>
<sequence length="198" mass="21380">MKTGIALLALTLSSCASLSEERRPLEWSSLGTGCYDRGLSEVLFWPDRSLEIGLTDIRIGRLPDTGQGPGMLAHFRRRLDGPFGQSTAPPELFLAVGDWKRTCAVLIQHSACPAAQEVYAHLASQSIPIGFAFDDPTAFTVMHGTIHALSVTDGQGNQTDWSFVGLDHPLQDAVARSLDKLESCAAPAMVAFQQLAEK</sequence>
<comment type="caution">
    <text evidence="1">The sequence shown here is derived from an EMBL/GenBank/DDBJ whole genome shotgun (WGS) entry which is preliminary data.</text>
</comment>
<dbReference type="EMBL" id="QTSU01000005">
    <property type="protein sequence ID" value="RDZ26020.1"/>
    <property type="molecule type" value="Genomic_DNA"/>
</dbReference>
<proteinExistence type="predicted"/>
<accession>A0A371JWK5</accession>
<dbReference type="AlphaFoldDB" id="A0A371JWK5"/>
<protein>
    <recommendedName>
        <fullName evidence="3">Lipoprotein</fullName>
    </recommendedName>
</protein>
<keyword evidence="2" id="KW-1185">Reference proteome</keyword>
<name>A0A371JWK5_9GAMM</name>
<dbReference type="Proteomes" id="UP000264492">
    <property type="component" value="Unassembled WGS sequence"/>
</dbReference>
<reference evidence="1 2" key="1">
    <citation type="submission" date="2018-08" db="EMBL/GenBank/DDBJ databases">
        <title>Lysobacter sp. zong2l5, whole genome shotgun sequence.</title>
        <authorList>
            <person name="Zhang X."/>
            <person name="Feng G."/>
            <person name="Zhu H."/>
        </authorList>
    </citation>
    <scope>NUCLEOTIDE SEQUENCE [LARGE SCALE GENOMIC DNA]</scope>
    <source>
        <strain evidence="2">zong2l5</strain>
    </source>
</reference>